<reference evidence="2 3" key="2">
    <citation type="journal article" date="2022" name="Mar. Drugs">
        <title>Bioassay-Guided Fractionation Leads to the Detection of Cholic Acid Generated by the Rare Thalassomonas sp.</title>
        <authorList>
            <person name="Pheiffer F."/>
            <person name="Schneider Y.K."/>
            <person name="Hansen E.H."/>
            <person name="Andersen J.H."/>
            <person name="Isaksson J."/>
            <person name="Busche T."/>
            <person name="R C."/>
            <person name="Kalinowski J."/>
            <person name="Zyl L.V."/>
            <person name="Trindade M."/>
        </authorList>
    </citation>
    <scope>NUCLEOTIDE SEQUENCE [LARGE SCALE GENOMIC DNA]</scope>
    <source>
        <strain evidence="2 3">XOM25</strain>
    </source>
</reference>
<organism evidence="2 3">
    <name type="scientific">Thalassomonas viridans</name>
    <dbReference type="NCBI Taxonomy" id="137584"/>
    <lineage>
        <taxon>Bacteria</taxon>
        <taxon>Pseudomonadati</taxon>
        <taxon>Pseudomonadota</taxon>
        <taxon>Gammaproteobacteria</taxon>
        <taxon>Alteromonadales</taxon>
        <taxon>Colwelliaceae</taxon>
        <taxon>Thalassomonas</taxon>
    </lineage>
</organism>
<dbReference type="EMBL" id="CP059733">
    <property type="protein sequence ID" value="WDE05207.1"/>
    <property type="molecule type" value="Genomic_DNA"/>
</dbReference>
<accession>A0AAE9Z4X6</accession>
<protein>
    <recommendedName>
        <fullName evidence="1">FlgO domain-containing protein</fullName>
    </recommendedName>
</protein>
<name>A0AAE9Z4X6_9GAMM</name>
<gene>
    <name evidence="2" type="ORF">SG34_028600</name>
</gene>
<evidence type="ECO:0000313" key="3">
    <source>
        <dbReference type="Proteomes" id="UP000032352"/>
    </source>
</evidence>
<keyword evidence="3" id="KW-1185">Reference proteome</keyword>
<feature type="domain" description="FlgO" evidence="1">
    <location>
        <begin position="44"/>
        <end position="176"/>
    </location>
</feature>
<dbReference type="Gene3D" id="3.40.50.10610">
    <property type="entry name" value="ABC-type transport auxiliary lipoprotein component"/>
    <property type="match status" value="1"/>
</dbReference>
<evidence type="ECO:0000259" key="1">
    <source>
        <dbReference type="Pfam" id="PF17680"/>
    </source>
</evidence>
<evidence type="ECO:0000313" key="2">
    <source>
        <dbReference type="EMBL" id="WDE05207.1"/>
    </source>
</evidence>
<dbReference type="KEGG" id="tvd:SG34_028600"/>
<dbReference type="AlphaFoldDB" id="A0AAE9Z4X6"/>
<dbReference type="PROSITE" id="PS51257">
    <property type="entry name" value="PROKAR_LIPOPROTEIN"/>
    <property type="match status" value="1"/>
</dbReference>
<dbReference type="InterPro" id="IPR041215">
    <property type="entry name" value="FlgO_dom"/>
</dbReference>
<proteinExistence type="predicted"/>
<dbReference type="Proteomes" id="UP000032352">
    <property type="component" value="Chromosome"/>
</dbReference>
<reference evidence="2 3" key="1">
    <citation type="journal article" date="2015" name="Genome Announc.">
        <title>Draft Genome Sequences of Marine Isolates of Thalassomonas viridans and Thalassomonas actiniarum.</title>
        <authorList>
            <person name="Olonade I."/>
            <person name="van Zyl L.J."/>
            <person name="Trindade M."/>
        </authorList>
    </citation>
    <scope>NUCLEOTIDE SEQUENCE [LARGE SCALE GENOMIC DNA]</scope>
    <source>
        <strain evidence="2 3">XOM25</strain>
    </source>
</reference>
<dbReference type="RefSeq" id="WP_044842498.1">
    <property type="nucleotide sequence ID" value="NZ_CP059733.1"/>
</dbReference>
<dbReference type="Pfam" id="PF17680">
    <property type="entry name" value="FlgO"/>
    <property type="match status" value="1"/>
</dbReference>
<sequence length="196" mass="21681">MNKFYNVLLATCIGLTGCQTLDSVTPVTDEELPETAVFDNKLSSLVTGLLRSEKYDYRNKPTLITTFVWTDTLSYKNQPNAFRFLGHQLAESMKTELVQYSARVVEHKAAKAVSISPNASYFLSRDVKELASKAQAEYIIAGTITELDGGAMVNAEVIEISSSEIVGAAREFFPTSAAWSSNRVSLRNNMLHREGK</sequence>